<keyword evidence="1" id="KW-1133">Transmembrane helix</keyword>
<keyword evidence="1" id="KW-0472">Membrane</keyword>
<protein>
    <submittedName>
        <fullName evidence="2">Uncharacterized protein</fullName>
    </submittedName>
</protein>
<proteinExistence type="predicted"/>
<evidence type="ECO:0000256" key="1">
    <source>
        <dbReference type="SAM" id="Phobius"/>
    </source>
</evidence>
<dbReference type="AlphaFoldDB" id="S3ZCC8"/>
<sequence>MFDCLRNILAFASTFLVISTSTMLLIQGIVCFVTWDWTYKKNTDYRIIIIGVLVALLLIPFYYLPVQ</sequence>
<feature type="transmembrane region" description="Helical" evidence="1">
    <location>
        <begin position="47"/>
        <end position="64"/>
    </location>
</feature>
<gene>
    <name evidence="2" type="ORF">HMPREF1181_02858</name>
</gene>
<accession>S3ZCC8</accession>
<dbReference type="HOGENOM" id="CLU_201870_0_0_10"/>
<evidence type="ECO:0000313" key="2">
    <source>
        <dbReference type="EMBL" id="EPH18435.1"/>
    </source>
</evidence>
<dbReference type="Proteomes" id="UP000014614">
    <property type="component" value="Unassembled WGS sequence"/>
</dbReference>
<keyword evidence="1" id="KW-0812">Transmembrane</keyword>
<feature type="transmembrane region" description="Helical" evidence="1">
    <location>
        <begin position="12"/>
        <end position="35"/>
    </location>
</feature>
<reference evidence="2 3" key="1">
    <citation type="submission" date="2013-05" db="EMBL/GenBank/DDBJ databases">
        <title>The Genome Sequence of Bacteroides stercoris CC31F.</title>
        <authorList>
            <consortium name="The Broad Institute Genomics Platform"/>
            <person name="Earl A."/>
            <person name="Ward D."/>
            <person name="Feldgarden M."/>
            <person name="Gevers D."/>
            <person name="Oliphant K."/>
            <person name="Allen-Vercoe E."/>
            <person name="Walker B."/>
            <person name="Young S."/>
            <person name="Zeng Q."/>
            <person name="Gargeya S."/>
            <person name="Fitzgerald M."/>
            <person name="Haas B."/>
            <person name="Abouelleil A."/>
            <person name="Allen A.W."/>
            <person name="Alvarado L."/>
            <person name="Arachchi H.M."/>
            <person name="Berlin A.M."/>
            <person name="Chapman S.B."/>
            <person name="Gainer-Dewar J."/>
            <person name="Goldberg J."/>
            <person name="Griggs A."/>
            <person name="Gujja S."/>
            <person name="Hansen M."/>
            <person name="Howarth C."/>
            <person name="Imamovic A."/>
            <person name="Ireland A."/>
            <person name="Larimer J."/>
            <person name="McCowan C."/>
            <person name="Murphy C."/>
            <person name="Pearson M."/>
            <person name="Poon T.W."/>
            <person name="Priest M."/>
            <person name="Roberts A."/>
            <person name="Saif S."/>
            <person name="Shea T."/>
            <person name="Sisk P."/>
            <person name="Sykes S."/>
            <person name="Wortman J."/>
            <person name="Nusbaum C."/>
            <person name="Birren B."/>
        </authorList>
    </citation>
    <scope>NUCLEOTIDE SEQUENCE [LARGE SCALE GENOMIC DNA]</scope>
    <source>
        <strain evidence="2 3">CC31F</strain>
    </source>
</reference>
<dbReference type="PATRIC" id="fig|1073351.3.peg.2884"/>
<name>S3ZCC8_BACSE</name>
<comment type="caution">
    <text evidence="2">The sequence shown here is derived from an EMBL/GenBank/DDBJ whole genome shotgun (WGS) entry which is preliminary data.</text>
</comment>
<evidence type="ECO:0000313" key="3">
    <source>
        <dbReference type="Proteomes" id="UP000014614"/>
    </source>
</evidence>
<dbReference type="EMBL" id="ATFP01000047">
    <property type="protein sequence ID" value="EPH18435.1"/>
    <property type="molecule type" value="Genomic_DNA"/>
</dbReference>
<organism evidence="2 3">
    <name type="scientific">Bacteroides stercoris CC31F</name>
    <dbReference type="NCBI Taxonomy" id="1073351"/>
    <lineage>
        <taxon>Bacteria</taxon>
        <taxon>Pseudomonadati</taxon>
        <taxon>Bacteroidota</taxon>
        <taxon>Bacteroidia</taxon>
        <taxon>Bacteroidales</taxon>
        <taxon>Bacteroidaceae</taxon>
        <taxon>Bacteroides</taxon>
    </lineage>
</organism>